<accession>A0A194S7E5</accession>
<organism evidence="1 2">
    <name type="scientific">Rhodotorula graminis (strain WP1)</name>
    <dbReference type="NCBI Taxonomy" id="578459"/>
    <lineage>
        <taxon>Eukaryota</taxon>
        <taxon>Fungi</taxon>
        <taxon>Dikarya</taxon>
        <taxon>Basidiomycota</taxon>
        <taxon>Pucciniomycotina</taxon>
        <taxon>Microbotryomycetes</taxon>
        <taxon>Sporidiobolales</taxon>
        <taxon>Sporidiobolaceae</taxon>
        <taxon>Rhodotorula</taxon>
    </lineage>
</organism>
<dbReference type="STRING" id="578459.A0A194S7E5"/>
<reference evidence="1 2" key="1">
    <citation type="journal article" date="2015" name="Front. Microbiol.">
        <title>Genome sequence of the plant growth promoting endophytic yeast Rhodotorula graminis WP1.</title>
        <authorList>
            <person name="Firrincieli A."/>
            <person name="Otillar R."/>
            <person name="Salamov A."/>
            <person name="Schmutz J."/>
            <person name="Khan Z."/>
            <person name="Redman R.S."/>
            <person name="Fleck N.D."/>
            <person name="Lindquist E."/>
            <person name="Grigoriev I.V."/>
            <person name="Doty S.L."/>
        </authorList>
    </citation>
    <scope>NUCLEOTIDE SEQUENCE [LARGE SCALE GENOMIC DNA]</scope>
    <source>
        <strain evidence="1 2">WP1</strain>
    </source>
</reference>
<dbReference type="RefSeq" id="XP_018272702.1">
    <property type="nucleotide sequence ID" value="XM_018414149.1"/>
</dbReference>
<gene>
    <name evidence="1" type="ORF">RHOBADRAFT_42998</name>
</gene>
<dbReference type="OMA" id="QIMDNHP"/>
<sequence length="445" mass="47271">MSAPARTAFFNASRPAARRALPRPQAYRRAGYNTAAQPGAAAAAPNSSHLVSGLLGGGVVLGGLYAYYSYSGAKDVVDTARSVSGSAKAAKDKVADLSPSSAKEALGLAKSVAKSYAAAIPGGAVVIDQGFDRLESFLDEHGEKAAQLVKETYADISEAAKGGKDAQDKILKALTSAADKVQKLVGEEAEQGWAKLGEKYPELQKTLGDQGVEFKKLADKHGPEAQRLTSDFYQQSVAIVSKGGLNAETYEAVKKLLAEKKNELSKFSVKAGQDAWNASANAAAPVLDKMPDVKEALDKNLSKIEGYVGEDRVKIVKELYAELEKIGKSDKSVEDKTKAAKALVQDKLGDSSQFKALGLDKVTDLAGEGRKWLDSVVPGMSGLTKVFEDADLKALRDLASKRGDDAQKILEETYDEIKEILKKQSEKAAKVAGETKEEAKSAAKK</sequence>
<proteinExistence type="predicted"/>
<evidence type="ECO:0000313" key="2">
    <source>
        <dbReference type="Proteomes" id="UP000053890"/>
    </source>
</evidence>
<dbReference type="AlphaFoldDB" id="A0A194S7E5"/>
<dbReference type="Proteomes" id="UP000053890">
    <property type="component" value="Unassembled WGS sequence"/>
</dbReference>
<dbReference type="GeneID" id="28974597"/>
<name>A0A194S7E5_RHOGW</name>
<dbReference type="OrthoDB" id="3883941at2759"/>
<dbReference type="EMBL" id="KQ474076">
    <property type="protein sequence ID" value="KPV76653.1"/>
    <property type="molecule type" value="Genomic_DNA"/>
</dbReference>
<keyword evidence="2" id="KW-1185">Reference proteome</keyword>
<protein>
    <submittedName>
        <fullName evidence="1">Uncharacterized protein</fullName>
    </submittedName>
</protein>
<evidence type="ECO:0000313" key="1">
    <source>
        <dbReference type="EMBL" id="KPV76653.1"/>
    </source>
</evidence>